<name>A0A1M4V5W7_9ACTN</name>
<proteinExistence type="predicted"/>
<evidence type="ECO:0000256" key="5">
    <source>
        <dbReference type="ARBA" id="ARBA00022958"/>
    </source>
</evidence>
<dbReference type="GO" id="GO:0005525">
    <property type="term" value="F:GTP binding"/>
    <property type="evidence" value="ECO:0007669"/>
    <property type="project" value="UniProtKB-KW"/>
</dbReference>
<accession>A0A1M4V5W7</accession>
<dbReference type="Gene3D" id="3.90.1660.10">
    <property type="entry name" value="CofE-like domain"/>
    <property type="match status" value="1"/>
</dbReference>
<evidence type="ECO:0000256" key="4">
    <source>
        <dbReference type="ARBA" id="ARBA00022842"/>
    </source>
</evidence>
<sequence>MSDSPLSSISIMPVAGIPEVRSGDDISDLIVEHFVLRELDVVVVTQKIVSKSEGRVVHIDESDDAGFLDLVEKESKRTLRRRGTLRITETHHGFVCANAGIDRSNTEIGTVTLLPKDPDRSAHRIRQGIFRKTGINIAVIVTDTFGRTWRNGVTDVAIGISGLGAIADLRGLHDANGRELKATEICIADEIAAAADLVKPKSRQIPVVVVRGLDSIHFRESSVKSEVIRNPKQDLFR</sequence>
<reference evidence="10" key="1">
    <citation type="submission" date="2016-11" db="EMBL/GenBank/DDBJ databases">
        <authorList>
            <person name="Varghese N."/>
            <person name="Submissions S."/>
        </authorList>
    </citation>
    <scope>NUCLEOTIDE SEQUENCE [LARGE SCALE GENOMIC DNA]</scope>
    <source>
        <strain evidence="10">DSM 19514</strain>
    </source>
</reference>
<evidence type="ECO:0000256" key="6">
    <source>
        <dbReference type="ARBA" id="ARBA00023134"/>
    </source>
</evidence>
<organism evidence="9 10">
    <name type="scientific">Ferrithrix thermotolerans DSM 19514</name>
    <dbReference type="NCBI Taxonomy" id="1121881"/>
    <lineage>
        <taxon>Bacteria</taxon>
        <taxon>Bacillati</taxon>
        <taxon>Actinomycetota</taxon>
        <taxon>Acidimicrobiia</taxon>
        <taxon>Acidimicrobiales</taxon>
        <taxon>Acidimicrobiaceae</taxon>
        <taxon>Ferrithrix</taxon>
    </lineage>
</organism>
<evidence type="ECO:0000259" key="8">
    <source>
        <dbReference type="Pfam" id="PF01996"/>
    </source>
</evidence>
<dbReference type="AlphaFoldDB" id="A0A1M4V5W7"/>
<dbReference type="Gene3D" id="3.30.1330.100">
    <property type="entry name" value="CofE-like"/>
    <property type="match status" value="1"/>
</dbReference>
<keyword evidence="4" id="KW-0460">Magnesium</keyword>
<dbReference type="Pfam" id="PF01996">
    <property type="entry name" value="F420_ligase"/>
    <property type="match status" value="1"/>
</dbReference>
<protein>
    <submittedName>
        <fullName evidence="9">Coenzyme F420-0:L-glutamate ligase / coenzyme F420-1:gamma-L-glutamate ligase</fullName>
    </submittedName>
</protein>
<dbReference type="SUPFAM" id="SSF144010">
    <property type="entry name" value="CofE-like"/>
    <property type="match status" value="1"/>
</dbReference>
<dbReference type="EMBL" id="FQUL01000014">
    <property type="protein sequence ID" value="SHE64292.1"/>
    <property type="molecule type" value="Genomic_DNA"/>
</dbReference>
<keyword evidence="5" id="KW-0630">Potassium</keyword>
<dbReference type="NCBIfam" id="TIGR01916">
    <property type="entry name" value="F420_cofE"/>
    <property type="match status" value="1"/>
</dbReference>
<keyword evidence="3" id="KW-0547">Nucleotide-binding</keyword>
<evidence type="ECO:0000256" key="7">
    <source>
        <dbReference type="ARBA" id="ARBA00023211"/>
    </source>
</evidence>
<dbReference type="OrthoDB" id="9788295at2"/>
<feature type="domain" description="Coenzyme F420:L-glutamate ligase-like" evidence="8">
    <location>
        <begin position="17"/>
        <end position="212"/>
    </location>
</feature>
<dbReference type="PANTHER" id="PTHR47917:SF1">
    <property type="entry name" value="COENZYME F420:L-GLUTAMATE LIGASE"/>
    <property type="match status" value="1"/>
</dbReference>
<evidence type="ECO:0000256" key="1">
    <source>
        <dbReference type="ARBA" id="ARBA00022598"/>
    </source>
</evidence>
<dbReference type="GO" id="GO:0046872">
    <property type="term" value="F:metal ion binding"/>
    <property type="evidence" value="ECO:0007669"/>
    <property type="project" value="UniProtKB-KW"/>
</dbReference>
<keyword evidence="1 9" id="KW-0436">Ligase</keyword>
<dbReference type="InterPro" id="IPR008225">
    <property type="entry name" value="F420-0_g-glutamyl_ligase"/>
</dbReference>
<dbReference type="GO" id="GO:0052618">
    <property type="term" value="F:coenzyme F420-0:L-glutamate ligase activity"/>
    <property type="evidence" value="ECO:0007669"/>
    <property type="project" value="TreeGrafter"/>
</dbReference>
<dbReference type="STRING" id="1121881.SAMN02745225_01195"/>
<evidence type="ECO:0000313" key="9">
    <source>
        <dbReference type="EMBL" id="SHE64292.1"/>
    </source>
</evidence>
<evidence type="ECO:0000256" key="2">
    <source>
        <dbReference type="ARBA" id="ARBA00022723"/>
    </source>
</evidence>
<evidence type="ECO:0000313" key="10">
    <source>
        <dbReference type="Proteomes" id="UP000184295"/>
    </source>
</evidence>
<keyword evidence="7" id="KW-0464">Manganese</keyword>
<keyword evidence="2" id="KW-0479">Metal-binding</keyword>
<dbReference type="PANTHER" id="PTHR47917">
    <property type="match status" value="1"/>
</dbReference>
<dbReference type="Proteomes" id="UP000184295">
    <property type="component" value="Unassembled WGS sequence"/>
</dbReference>
<keyword evidence="10" id="KW-1185">Reference proteome</keyword>
<keyword evidence="6" id="KW-0342">GTP-binding</keyword>
<gene>
    <name evidence="9" type="ORF">SAMN02745225_01195</name>
</gene>
<dbReference type="InterPro" id="IPR002847">
    <property type="entry name" value="F420-0_gamma-glut_ligase-dom"/>
</dbReference>
<evidence type="ECO:0000256" key="3">
    <source>
        <dbReference type="ARBA" id="ARBA00022741"/>
    </source>
</evidence>